<accession>U6LJF7</accession>
<dbReference type="Pfam" id="PF08662">
    <property type="entry name" value="eIF2A"/>
    <property type="match status" value="1"/>
</dbReference>
<dbReference type="GO" id="GO:0005852">
    <property type="term" value="C:eukaryotic translation initiation factor 3 complex"/>
    <property type="evidence" value="ECO:0007669"/>
    <property type="project" value="InterPro"/>
</dbReference>
<dbReference type="InterPro" id="IPR012677">
    <property type="entry name" value="Nucleotide-bd_a/b_plait_sf"/>
</dbReference>
<feature type="domain" description="Translation initiation factor beta propellor-like" evidence="6">
    <location>
        <begin position="389"/>
        <end position="482"/>
    </location>
</feature>
<dbReference type="Gene3D" id="3.30.70.330">
    <property type="match status" value="1"/>
</dbReference>
<name>U6LJF7_9EIME</name>
<evidence type="ECO:0000256" key="2">
    <source>
        <dbReference type="ARBA" id="ARBA00022540"/>
    </source>
</evidence>
<dbReference type="GO" id="GO:0031369">
    <property type="term" value="F:translation initiation factor binding"/>
    <property type="evidence" value="ECO:0007669"/>
    <property type="project" value="InterPro"/>
</dbReference>
<feature type="domain" description="RRM" evidence="5">
    <location>
        <begin position="100"/>
        <end position="140"/>
    </location>
</feature>
<dbReference type="InterPro" id="IPR013979">
    <property type="entry name" value="TIF_beta_prop-like"/>
</dbReference>
<dbReference type="Pfam" id="PF00076">
    <property type="entry name" value="RRM_1"/>
    <property type="match status" value="1"/>
</dbReference>
<dbReference type="GO" id="GO:0003743">
    <property type="term" value="F:translation initiation factor activity"/>
    <property type="evidence" value="ECO:0007669"/>
    <property type="project" value="UniProtKB-KW"/>
</dbReference>
<evidence type="ECO:0000256" key="3">
    <source>
        <dbReference type="ARBA" id="ARBA00022884"/>
    </source>
</evidence>
<evidence type="ECO:0000256" key="1">
    <source>
        <dbReference type="ARBA" id="ARBA00022490"/>
    </source>
</evidence>
<keyword evidence="1" id="KW-0963">Cytoplasm</keyword>
<dbReference type="GO" id="GO:0003723">
    <property type="term" value="F:RNA binding"/>
    <property type="evidence" value="ECO:0007669"/>
    <property type="project" value="UniProtKB-KW"/>
</dbReference>
<gene>
    <name evidence="7" type="ORF">EBH_0033970</name>
</gene>
<dbReference type="EMBL" id="HG712244">
    <property type="protein sequence ID" value="CDJ50477.1"/>
    <property type="molecule type" value="Genomic_DNA"/>
</dbReference>
<keyword evidence="3" id="KW-0694">RNA-binding</keyword>
<dbReference type="VEuPathDB" id="ToxoDB:EBH_0033970"/>
<dbReference type="InterPro" id="IPR011400">
    <property type="entry name" value="EIF3B"/>
</dbReference>
<keyword evidence="8" id="KW-1185">Reference proteome</keyword>
<evidence type="ECO:0000313" key="7">
    <source>
        <dbReference type="EMBL" id="CDJ50477.1"/>
    </source>
</evidence>
<dbReference type="InterPro" id="IPR000504">
    <property type="entry name" value="RRM_dom"/>
</dbReference>
<protein>
    <submittedName>
        <fullName evidence="7">Eukaryotic translation initiation factor 3 subunit 9, putative</fullName>
    </submittedName>
</protein>
<dbReference type="PANTHER" id="PTHR14068:SF0">
    <property type="entry name" value="EUKARYOTIC TRANSLATION INITIATION FACTOR 3 SUBUNIT B"/>
    <property type="match status" value="1"/>
</dbReference>
<dbReference type="Proteomes" id="UP000030750">
    <property type="component" value="Unassembled WGS sequence"/>
</dbReference>
<sequence length="501" mass="57549">MVKVTKEDLVKLEIKEEEQDELLEYLSEDSDEDEEALTKKLEAFEPLLQMDDRFPDTVIMVGVPLVGADRLDKLTAVLRKKIADELSRKGGEDLDAGFEIELPMNEEGTLTRGCCFLTFPSVYAATHAARALNGYKIDKRHTFRAAMLDEFDEIVARDKDYKPAITLRGFTREDVRWWLSDPRFREQFVLRHGLETEVYWLDPMEGNPCTLCYDGIALWAGRNFEKKARLEHKEVKQIMFSPKETYMLSWDGAPASMRNEKAVKTWNVMTGEMLRQFPTPAATPRGTEFPHFLFSHDEKYLAKIGDKELCVYAMDPKDNFPDQAADEDVTPVKLLRDEKGHFSALKYPVEKFEWSPGDNIVSLWIRGSDDTPGRLILVDIPSRRELASKNVYNVRGAAMHWQGNGDFLCLKTMVFKKTGKKGRKEFSQLEIFRMREKDIPVDNLQLNDLAVQLHWEEGPSKRFVLVVQEEGTNNQSLRFFRVADAAEGRFLVLAELGVLSL</sequence>
<reference evidence="7" key="2">
    <citation type="submission" date="2013-10" db="EMBL/GenBank/DDBJ databases">
        <authorList>
            <person name="Aslett M."/>
        </authorList>
    </citation>
    <scope>NUCLEOTIDE SEQUENCE [LARGE SCALE GENOMIC DNA]</scope>
    <source>
        <strain evidence="7">Houghton</strain>
    </source>
</reference>
<dbReference type="OrthoDB" id="10250414at2759"/>
<proteinExistence type="predicted"/>
<evidence type="ECO:0000259" key="5">
    <source>
        <dbReference type="Pfam" id="PF00076"/>
    </source>
</evidence>
<dbReference type="SUPFAM" id="SSF54928">
    <property type="entry name" value="RNA-binding domain, RBD"/>
    <property type="match status" value="1"/>
</dbReference>
<dbReference type="PANTHER" id="PTHR14068">
    <property type="entry name" value="EUKARYOTIC TRANSLATION INITIATION FACTOR 3 EIF3 -RELATED"/>
    <property type="match status" value="1"/>
</dbReference>
<evidence type="ECO:0000259" key="6">
    <source>
        <dbReference type="Pfam" id="PF08662"/>
    </source>
</evidence>
<keyword evidence="4" id="KW-0648">Protein biosynthesis</keyword>
<dbReference type="AlphaFoldDB" id="U6LJF7"/>
<evidence type="ECO:0000313" key="8">
    <source>
        <dbReference type="Proteomes" id="UP000030750"/>
    </source>
</evidence>
<keyword evidence="2 7" id="KW-0396">Initiation factor</keyword>
<evidence type="ECO:0000256" key="4">
    <source>
        <dbReference type="ARBA" id="ARBA00022917"/>
    </source>
</evidence>
<organism evidence="7 8">
    <name type="scientific">Eimeria brunetti</name>
    <dbReference type="NCBI Taxonomy" id="51314"/>
    <lineage>
        <taxon>Eukaryota</taxon>
        <taxon>Sar</taxon>
        <taxon>Alveolata</taxon>
        <taxon>Apicomplexa</taxon>
        <taxon>Conoidasida</taxon>
        <taxon>Coccidia</taxon>
        <taxon>Eucoccidiorida</taxon>
        <taxon>Eimeriorina</taxon>
        <taxon>Eimeriidae</taxon>
        <taxon>Eimeria</taxon>
    </lineage>
</organism>
<reference evidence="7" key="1">
    <citation type="submission" date="2013-10" db="EMBL/GenBank/DDBJ databases">
        <title>Genomic analysis of the causative agents of coccidiosis in chickens.</title>
        <authorList>
            <person name="Reid A.J."/>
            <person name="Blake D."/>
            <person name="Billington K."/>
            <person name="Browne H."/>
            <person name="Dunn M."/>
            <person name="Hung S."/>
            <person name="Kawahara F."/>
            <person name="Miranda-Saavedra D."/>
            <person name="Mourier T."/>
            <person name="Nagra H."/>
            <person name="Otto T.D."/>
            <person name="Rawlings N."/>
            <person name="Sanchez A."/>
            <person name="Sanders M."/>
            <person name="Subramaniam C."/>
            <person name="Tay Y."/>
            <person name="Dear P."/>
            <person name="Doerig C."/>
            <person name="Gruber A."/>
            <person name="Parkinson J."/>
            <person name="Shirley M."/>
            <person name="Wan K.L."/>
            <person name="Berriman M."/>
            <person name="Tomley F."/>
            <person name="Pain A."/>
        </authorList>
    </citation>
    <scope>NUCLEOTIDE SEQUENCE [LARGE SCALE GENOMIC DNA]</scope>
    <source>
        <strain evidence="7">Houghton</strain>
    </source>
</reference>
<dbReference type="SUPFAM" id="SSF82171">
    <property type="entry name" value="DPP6 N-terminal domain-like"/>
    <property type="match status" value="1"/>
</dbReference>
<dbReference type="InterPro" id="IPR035979">
    <property type="entry name" value="RBD_domain_sf"/>
</dbReference>